<dbReference type="Pfam" id="PF11188">
    <property type="entry name" value="DUF2975"/>
    <property type="match status" value="1"/>
</dbReference>
<dbReference type="KEGG" id="mcg:GL4_0481"/>
<keyword evidence="1" id="KW-0472">Membrane</keyword>
<proteinExistence type="predicted"/>
<evidence type="ECO:0000256" key="1">
    <source>
        <dbReference type="SAM" id="Phobius"/>
    </source>
</evidence>
<dbReference type="RefSeq" id="WP_052464058.1">
    <property type="nucleotide sequence ID" value="NZ_AP014648.1"/>
</dbReference>
<dbReference type="STRING" id="1384459.GL4_0481"/>
<keyword evidence="3" id="KW-1185">Reference proteome</keyword>
<dbReference type="InterPro" id="IPR021354">
    <property type="entry name" value="DUF2975"/>
</dbReference>
<dbReference type="EMBL" id="AP014648">
    <property type="protein sequence ID" value="BAQ15947.1"/>
    <property type="molecule type" value="Genomic_DNA"/>
</dbReference>
<feature type="transmembrane region" description="Helical" evidence="1">
    <location>
        <begin position="38"/>
        <end position="58"/>
    </location>
</feature>
<feature type="transmembrane region" description="Helical" evidence="1">
    <location>
        <begin position="84"/>
        <end position="108"/>
    </location>
</feature>
<name>A0A0A8K0C3_9HYPH</name>
<evidence type="ECO:0000313" key="3">
    <source>
        <dbReference type="Proteomes" id="UP000031643"/>
    </source>
</evidence>
<keyword evidence="1" id="KW-1133">Transmembrane helix</keyword>
<gene>
    <name evidence="2" type="ORF">GL4_0481</name>
</gene>
<organism evidence="2 3">
    <name type="scientific">Methyloceanibacter caenitepidi</name>
    <dbReference type="NCBI Taxonomy" id="1384459"/>
    <lineage>
        <taxon>Bacteria</taxon>
        <taxon>Pseudomonadati</taxon>
        <taxon>Pseudomonadota</taxon>
        <taxon>Alphaproteobacteria</taxon>
        <taxon>Hyphomicrobiales</taxon>
        <taxon>Hyphomicrobiaceae</taxon>
        <taxon>Methyloceanibacter</taxon>
    </lineage>
</organism>
<evidence type="ECO:0008006" key="4">
    <source>
        <dbReference type="Google" id="ProtNLM"/>
    </source>
</evidence>
<keyword evidence="1" id="KW-0812">Transmembrane</keyword>
<accession>A0A0A8K0C3</accession>
<sequence length="198" mass="20910">MTNTKQEDDRMADASTSIAAPPRAELESIGRFSRMMEIALGAVLLSVPLGLGVLAFVFSEQLRSLEILGDFEAAPGPLTLPWRLAAFGVLVLCSAPVLYATNAARLMFLRFRQGAVFTTRTAVYLRRIALGLLAQAFAAPLGGLALSAILSGAGRAHGLVLSIGSHQIWIALFALIFLGLARVLHAAALLAEDNAAIV</sequence>
<reference evidence="2 3" key="1">
    <citation type="submission" date="2014-09" db="EMBL/GenBank/DDBJ databases">
        <title>Genome sequencing of Methyloceanibacter caenitepidi Gela4.</title>
        <authorList>
            <person name="Takeuchi M."/>
            <person name="Susumu S."/>
            <person name="Kamagata Y."/>
            <person name="Oshima K."/>
            <person name="Hattori M."/>
            <person name="Iwasaki W."/>
        </authorList>
    </citation>
    <scope>NUCLEOTIDE SEQUENCE [LARGE SCALE GENOMIC DNA]</scope>
    <source>
        <strain evidence="2 3">Gela4</strain>
    </source>
</reference>
<feature type="transmembrane region" description="Helical" evidence="1">
    <location>
        <begin position="128"/>
        <end position="149"/>
    </location>
</feature>
<dbReference type="HOGENOM" id="CLU_1376765_0_0_5"/>
<feature type="transmembrane region" description="Helical" evidence="1">
    <location>
        <begin position="169"/>
        <end position="191"/>
    </location>
</feature>
<dbReference type="AlphaFoldDB" id="A0A0A8K0C3"/>
<evidence type="ECO:0000313" key="2">
    <source>
        <dbReference type="EMBL" id="BAQ15947.1"/>
    </source>
</evidence>
<dbReference type="Proteomes" id="UP000031643">
    <property type="component" value="Chromosome"/>
</dbReference>
<protein>
    <recommendedName>
        <fullName evidence="4">DUF2975 domain-containing protein</fullName>
    </recommendedName>
</protein>